<feature type="region of interest" description="Disordered" evidence="1">
    <location>
        <begin position="317"/>
        <end position="336"/>
    </location>
</feature>
<feature type="compositionally biased region" description="Basic residues" evidence="1">
    <location>
        <begin position="1"/>
        <end position="10"/>
    </location>
</feature>
<accession>A0A1Y1IQZ4</accession>
<dbReference type="OMA" id="TIMPEWA"/>
<dbReference type="EMBL" id="DF238243">
    <property type="protein sequence ID" value="GAQ93093.1"/>
    <property type="molecule type" value="Genomic_DNA"/>
</dbReference>
<proteinExistence type="predicted"/>
<keyword evidence="3" id="KW-1185">Reference proteome</keyword>
<name>A0A1Y1IQZ4_KLENI</name>
<feature type="non-terminal residue" evidence="2">
    <location>
        <position position="1"/>
    </location>
</feature>
<organism evidence="2 3">
    <name type="scientific">Klebsormidium nitens</name>
    <name type="common">Green alga</name>
    <name type="synonym">Ulothrix nitens</name>
    <dbReference type="NCBI Taxonomy" id="105231"/>
    <lineage>
        <taxon>Eukaryota</taxon>
        <taxon>Viridiplantae</taxon>
        <taxon>Streptophyta</taxon>
        <taxon>Klebsormidiophyceae</taxon>
        <taxon>Klebsormidiales</taxon>
        <taxon>Klebsormidiaceae</taxon>
        <taxon>Klebsormidium</taxon>
    </lineage>
</organism>
<dbReference type="AlphaFoldDB" id="A0A1Y1IQZ4"/>
<evidence type="ECO:0000256" key="1">
    <source>
        <dbReference type="SAM" id="MobiDB-lite"/>
    </source>
</evidence>
<gene>
    <name evidence="2" type="ORF">KFL_012940010</name>
</gene>
<evidence type="ECO:0000313" key="2">
    <source>
        <dbReference type="EMBL" id="GAQ93093.1"/>
    </source>
</evidence>
<reference evidence="2 3" key="1">
    <citation type="journal article" date="2014" name="Nat. Commun.">
        <title>Klebsormidium flaccidum genome reveals primary factors for plant terrestrial adaptation.</title>
        <authorList>
            <person name="Hori K."/>
            <person name="Maruyama F."/>
            <person name="Fujisawa T."/>
            <person name="Togashi T."/>
            <person name="Yamamoto N."/>
            <person name="Seo M."/>
            <person name="Sato S."/>
            <person name="Yamada T."/>
            <person name="Mori H."/>
            <person name="Tajima N."/>
            <person name="Moriyama T."/>
            <person name="Ikeuchi M."/>
            <person name="Watanabe M."/>
            <person name="Wada H."/>
            <person name="Kobayashi K."/>
            <person name="Saito M."/>
            <person name="Masuda T."/>
            <person name="Sasaki-Sekimoto Y."/>
            <person name="Mashiguchi K."/>
            <person name="Awai K."/>
            <person name="Shimojima M."/>
            <person name="Masuda S."/>
            <person name="Iwai M."/>
            <person name="Nobusawa T."/>
            <person name="Narise T."/>
            <person name="Kondo S."/>
            <person name="Saito H."/>
            <person name="Sato R."/>
            <person name="Murakawa M."/>
            <person name="Ihara Y."/>
            <person name="Oshima-Yamada Y."/>
            <person name="Ohtaka K."/>
            <person name="Satoh M."/>
            <person name="Sonobe K."/>
            <person name="Ishii M."/>
            <person name="Ohtani R."/>
            <person name="Kanamori-Sato M."/>
            <person name="Honoki R."/>
            <person name="Miyazaki D."/>
            <person name="Mochizuki H."/>
            <person name="Umetsu J."/>
            <person name="Higashi K."/>
            <person name="Shibata D."/>
            <person name="Kamiya Y."/>
            <person name="Sato N."/>
            <person name="Nakamura Y."/>
            <person name="Tabata S."/>
            <person name="Ida S."/>
            <person name="Kurokawa K."/>
            <person name="Ohta H."/>
        </authorList>
    </citation>
    <scope>NUCLEOTIDE SEQUENCE [LARGE SCALE GENOMIC DNA]</scope>
    <source>
        <strain evidence="2 3">NIES-2285</strain>
    </source>
</reference>
<evidence type="ECO:0000313" key="3">
    <source>
        <dbReference type="Proteomes" id="UP000054558"/>
    </source>
</evidence>
<sequence length="523" mass="58854">KATRRRKRQQRVVSSDEEGGRGTDSSFGVEFCHVLDVMMPTIMPEWAWTFGLLKAQRRFMEGQSWMGDVELGQRIKNNGLVVLLERLFSGKHRTEWASAGMWLPGFGNVRAADFNRDLRLEGFLRWFPYWRPAYVKYRIYVSADFLGAFVNERSSSALDVQQLHRFMLQSDIGAADRARNRGTLWDWGLLYEELDEMRAVIPFQLGVFAKAAGALGMLRGSPLFIPGTVVDALSMPGPEHLRPGPLLRLLKREGLAWVGLTEEMREINASTLNALAKLTKESCEMEREEPNENPKPWPADGIDEAEVVRRQQMAVRVREARDPAERDGRKSGEEPIAKLQDGLVKSAEARRCRSVYDFGTAGFRSKIPDNVEAHSLLTDVINDVQSTWENKEEIGKYATNFGGGCAGVQREADVEDSRQRLKERRTICVNSQTGEISGVSTTVTGPVSVAATIRDFESGLHPELKPRDGDTFTFIRTPADSFWEPPCRKDMVDAVVRNLATIEELAAKASSRMMLDRAQPLEK</sequence>
<feature type="region of interest" description="Disordered" evidence="1">
    <location>
        <begin position="1"/>
        <end position="24"/>
    </location>
</feature>
<dbReference type="Proteomes" id="UP000054558">
    <property type="component" value="Unassembled WGS sequence"/>
</dbReference>
<protein>
    <submittedName>
        <fullName evidence="2">Uncharacterized protein</fullName>
    </submittedName>
</protein>